<name>A0A1H3LE71_9FIRM</name>
<evidence type="ECO:0000313" key="3">
    <source>
        <dbReference type="Proteomes" id="UP000183918"/>
    </source>
</evidence>
<dbReference type="RefSeq" id="WP_083354541.1">
    <property type="nucleotide sequence ID" value="NZ_FNPG01000025.1"/>
</dbReference>
<accession>A0A1H3LE71</accession>
<gene>
    <name evidence="2" type="ORF">SAMN02910414_01983</name>
</gene>
<keyword evidence="1" id="KW-0472">Membrane</keyword>
<proteinExistence type="predicted"/>
<reference evidence="2 3" key="1">
    <citation type="submission" date="2016-10" db="EMBL/GenBank/DDBJ databases">
        <authorList>
            <person name="de Groot N.N."/>
        </authorList>
    </citation>
    <scope>NUCLEOTIDE SEQUENCE [LARGE SCALE GENOMIC DNA]</scope>
    <source>
        <strain evidence="2 3">DSM 14045</strain>
    </source>
</reference>
<dbReference type="STRING" id="1122142.SAMN02910414_01983"/>
<sequence length="144" mass="17061">MLIMKKIPKKNIISYIKLILIFIAICMFLHFTKIGCPIKFLTGISCPGCGMTRAWLSVLHFNFSDAFYYHPLFWIVPIVLLIEIFKEKIPKKLYKYLMFFNTTLILVVYIIRLLDNNNPIVSINIDRGVFFKIYIYIRRNILCI</sequence>
<dbReference type="Proteomes" id="UP000183918">
    <property type="component" value="Unassembled WGS sequence"/>
</dbReference>
<evidence type="ECO:0000313" key="2">
    <source>
        <dbReference type="EMBL" id="SDY62732.1"/>
    </source>
</evidence>
<keyword evidence="1" id="KW-0812">Transmembrane</keyword>
<dbReference type="EMBL" id="FNPG01000025">
    <property type="protein sequence ID" value="SDY62732.1"/>
    <property type="molecule type" value="Genomic_DNA"/>
</dbReference>
<keyword evidence="1" id="KW-1133">Transmembrane helix</keyword>
<feature type="transmembrane region" description="Helical" evidence="1">
    <location>
        <begin position="66"/>
        <end position="84"/>
    </location>
</feature>
<protein>
    <recommendedName>
        <fullName evidence="4">DUF2752 domain-containing protein</fullName>
    </recommendedName>
</protein>
<dbReference type="InterPro" id="IPR021215">
    <property type="entry name" value="DUF2752"/>
</dbReference>
<evidence type="ECO:0008006" key="4">
    <source>
        <dbReference type="Google" id="ProtNLM"/>
    </source>
</evidence>
<evidence type="ECO:0000256" key="1">
    <source>
        <dbReference type="SAM" id="Phobius"/>
    </source>
</evidence>
<keyword evidence="3" id="KW-1185">Reference proteome</keyword>
<feature type="transmembrane region" description="Helical" evidence="1">
    <location>
        <begin position="12"/>
        <end position="31"/>
    </location>
</feature>
<feature type="transmembrane region" description="Helical" evidence="1">
    <location>
        <begin position="96"/>
        <end position="114"/>
    </location>
</feature>
<dbReference type="AlphaFoldDB" id="A0A1H3LE71"/>
<dbReference type="Pfam" id="PF10825">
    <property type="entry name" value="DUF2752"/>
    <property type="match status" value="1"/>
</dbReference>
<organism evidence="2 3">
    <name type="scientific">Lachnobacterium bovis DSM 14045</name>
    <dbReference type="NCBI Taxonomy" id="1122142"/>
    <lineage>
        <taxon>Bacteria</taxon>
        <taxon>Bacillati</taxon>
        <taxon>Bacillota</taxon>
        <taxon>Clostridia</taxon>
        <taxon>Lachnospirales</taxon>
        <taxon>Lachnospiraceae</taxon>
        <taxon>Lachnobacterium</taxon>
    </lineage>
</organism>